<keyword evidence="4" id="KW-1185">Reference proteome</keyword>
<keyword evidence="2" id="KW-0472">Membrane</keyword>
<comment type="caution">
    <text evidence="3">The sequence shown here is derived from an EMBL/GenBank/DDBJ whole genome shotgun (WGS) entry which is preliminary data.</text>
</comment>
<name>A0A9W9DD00_9PLEO</name>
<gene>
    <name evidence="3" type="ORF">N0V91_000147</name>
</gene>
<evidence type="ECO:0000256" key="1">
    <source>
        <dbReference type="SAM" id="MobiDB-lite"/>
    </source>
</evidence>
<feature type="compositionally biased region" description="Pro residues" evidence="1">
    <location>
        <begin position="174"/>
        <end position="187"/>
    </location>
</feature>
<evidence type="ECO:0000256" key="2">
    <source>
        <dbReference type="SAM" id="Phobius"/>
    </source>
</evidence>
<accession>A0A9W9DD00</accession>
<dbReference type="OrthoDB" id="3784821at2759"/>
<keyword evidence="2" id="KW-1133">Transmembrane helix</keyword>
<dbReference type="Proteomes" id="UP001140510">
    <property type="component" value="Unassembled WGS sequence"/>
</dbReference>
<protein>
    <submittedName>
        <fullName evidence="3">Uncharacterized protein</fullName>
    </submittedName>
</protein>
<dbReference type="EMBL" id="JAPEVA010000001">
    <property type="protein sequence ID" value="KAJ4413173.1"/>
    <property type="molecule type" value="Genomic_DNA"/>
</dbReference>
<keyword evidence="2" id="KW-0812">Transmembrane</keyword>
<feature type="compositionally biased region" description="Low complexity" evidence="1">
    <location>
        <begin position="144"/>
        <end position="157"/>
    </location>
</feature>
<feature type="region of interest" description="Disordered" evidence="1">
    <location>
        <begin position="1"/>
        <end position="309"/>
    </location>
</feature>
<organism evidence="3 4">
    <name type="scientific">Didymella pomorum</name>
    <dbReference type="NCBI Taxonomy" id="749634"/>
    <lineage>
        <taxon>Eukaryota</taxon>
        <taxon>Fungi</taxon>
        <taxon>Dikarya</taxon>
        <taxon>Ascomycota</taxon>
        <taxon>Pezizomycotina</taxon>
        <taxon>Dothideomycetes</taxon>
        <taxon>Pleosporomycetidae</taxon>
        <taxon>Pleosporales</taxon>
        <taxon>Pleosporineae</taxon>
        <taxon>Didymellaceae</taxon>
        <taxon>Didymella</taxon>
    </lineage>
</organism>
<reference evidence="3" key="1">
    <citation type="submission" date="2022-10" db="EMBL/GenBank/DDBJ databases">
        <title>Tapping the CABI collections for fungal endophytes: first genome assemblies for Collariella, Neodidymelliopsis, Ascochyta clinopodiicola, Didymella pomorum, Didymosphaeria variabile, Neocosmospora piperis and Neocucurbitaria cava.</title>
        <authorList>
            <person name="Hill R."/>
        </authorList>
    </citation>
    <scope>NUCLEOTIDE SEQUENCE</scope>
    <source>
        <strain evidence="3">IMI 355091</strain>
    </source>
</reference>
<dbReference type="PRINTS" id="PR01217">
    <property type="entry name" value="PRICHEXTENSN"/>
</dbReference>
<proteinExistence type="predicted"/>
<feature type="compositionally biased region" description="Low complexity" evidence="1">
    <location>
        <begin position="44"/>
        <end position="55"/>
    </location>
</feature>
<feature type="compositionally biased region" description="Low complexity" evidence="1">
    <location>
        <begin position="81"/>
        <end position="94"/>
    </location>
</feature>
<feature type="transmembrane region" description="Helical" evidence="2">
    <location>
        <begin position="317"/>
        <end position="335"/>
    </location>
</feature>
<feature type="compositionally biased region" description="Pro residues" evidence="1">
    <location>
        <begin position="130"/>
        <end position="143"/>
    </location>
</feature>
<sequence length="364" mass="38298">MAAPTSATVTVDPPAVKKRGRPRKVVDESAAVSEKPAARKASTKAKAAPKASPKVKTVDALKEKKKTLTKVSDYKTRKATPKSASAPAPKAAPTEIAEQVTPATPTSSKILDEVKAAGAFNKPSPEPKEPFLPPVPGPAPVAPILPAAAKTPIAPTPETHYEAPSSPSTEPTDPFLPPVPGPAPVAPILPAAAKTPIANADATPAPKTHSERPSSAPASGAPIQQPVDGASSKPRIPPTTAAPSERAPPKARATTIPLPQKPRTAPSPYPSLKQRTAFAEPAAPRAPPRAPRYPQRIIEPTPNTKLPPKYKKAARQVTSIIVGIPIILVVGWELYGRWRMQIGTKFEEREKRRRPEPLSAVGEK</sequence>
<dbReference type="AlphaFoldDB" id="A0A9W9DD00"/>
<evidence type="ECO:0000313" key="3">
    <source>
        <dbReference type="EMBL" id="KAJ4413173.1"/>
    </source>
</evidence>
<evidence type="ECO:0000313" key="4">
    <source>
        <dbReference type="Proteomes" id="UP001140510"/>
    </source>
</evidence>